<dbReference type="GO" id="GO:0051301">
    <property type="term" value="P:cell division"/>
    <property type="evidence" value="ECO:0007669"/>
    <property type="project" value="UniProtKB-KW"/>
</dbReference>
<name>M4SJ05_9BILA</name>
<protein>
    <submittedName>
        <fullName evidence="9">Cyclin B2</fullName>
    </submittedName>
</protein>
<evidence type="ECO:0000259" key="7">
    <source>
        <dbReference type="SMART" id="SM00385"/>
    </source>
</evidence>
<dbReference type="InterPro" id="IPR039361">
    <property type="entry name" value="Cyclin"/>
</dbReference>
<evidence type="ECO:0000256" key="3">
    <source>
        <dbReference type="ARBA" id="ARBA00023127"/>
    </source>
</evidence>
<dbReference type="SUPFAM" id="SSF47954">
    <property type="entry name" value="Cyclin-like"/>
    <property type="match status" value="2"/>
</dbReference>
<dbReference type="InterPro" id="IPR013763">
    <property type="entry name" value="Cyclin-like_dom"/>
</dbReference>
<dbReference type="Gene3D" id="1.10.472.10">
    <property type="entry name" value="Cyclin-like"/>
    <property type="match status" value="2"/>
</dbReference>
<feature type="domain" description="Cyclin C-terminal" evidence="8">
    <location>
        <begin position="266"/>
        <end position="400"/>
    </location>
</feature>
<sequence length="410" mass="46727">SAAPNSKKKRAALENISNSSVGLTTFASEHAHKPANAKSDQSSSNKKSRFGASVFGSQRSGLKASAAGRAPGDSVKKAGAKKTKEEELRSDVACIEQATNELDLQKEERPSEPEHVTGWTDIDAGDDNDEFTAADYVKQIFKYYRQRELQFVVTDYLKEQPHLNKHMRSLLVDWMVEVQQQLEFNHEVLYLSVKLLDLYLNKRVILKEKLQLLGGAAMFIACKFEERMPPIIDDFIFVSDNAYDRKELIKMEIEILKTVQFDIGVPLSYTFLRRYSKCIRADMKFLTLARYILELCLQDYQFAYVQDSVKACASLYLAMKMAVQFESDNPAQEIVSSQHLTATEWNETLVYFTGAFLKQFVHLVPAMNQLVKVAPQSKYNTIYKKYSHQVFHEVAKVSCLTDAQLQHLIK</sequence>
<feature type="compositionally biased region" description="Polar residues" evidence="6">
    <location>
        <begin position="15"/>
        <end position="27"/>
    </location>
</feature>
<dbReference type="EMBL" id="JX156197">
    <property type="protein sequence ID" value="AGH55856.1"/>
    <property type="molecule type" value="Genomic_DNA"/>
</dbReference>
<dbReference type="GO" id="GO:0044772">
    <property type="term" value="P:mitotic cell cycle phase transition"/>
    <property type="evidence" value="ECO:0007669"/>
    <property type="project" value="InterPro"/>
</dbReference>
<dbReference type="SMART" id="SM01332">
    <property type="entry name" value="Cyclin_C"/>
    <property type="match status" value="1"/>
</dbReference>
<dbReference type="Pfam" id="PF02984">
    <property type="entry name" value="Cyclin_C"/>
    <property type="match status" value="1"/>
</dbReference>
<dbReference type="InterPro" id="IPR046965">
    <property type="entry name" value="Cyclin_A/B-like"/>
</dbReference>
<evidence type="ECO:0000259" key="8">
    <source>
        <dbReference type="SMART" id="SM01332"/>
    </source>
</evidence>
<dbReference type="PIRSF" id="PIRSF001771">
    <property type="entry name" value="Cyclin_A_B_D_E"/>
    <property type="match status" value="1"/>
</dbReference>
<keyword evidence="2" id="KW-0498">Mitosis</keyword>
<evidence type="ECO:0000256" key="4">
    <source>
        <dbReference type="ARBA" id="ARBA00023306"/>
    </source>
</evidence>
<dbReference type="InterPro" id="IPR004367">
    <property type="entry name" value="Cyclin_C-dom"/>
</dbReference>
<keyword evidence="3 5" id="KW-0195">Cyclin</keyword>
<dbReference type="SMART" id="SM00385">
    <property type="entry name" value="CYCLIN"/>
    <property type="match status" value="2"/>
</dbReference>
<feature type="non-terminal residue" evidence="9">
    <location>
        <position position="1"/>
    </location>
</feature>
<feature type="compositionally biased region" description="Basic residues" evidence="6">
    <location>
        <begin position="1"/>
        <end position="10"/>
    </location>
</feature>
<dbReference type="Pfam" id="PF00134">
    <property type="entry name" value="Cyclin_N"/>
    <property type="match status" value="1"/>
</dbReference>
<dbReference type="GO" id="GO:0016538">
    <property type="term" value="F:cyclin-dependent protein serine/threonine kinase regulator activity"/>
    <property type="evidence" value="ECO:0007669"/>
    <property type="project" value="InterPro"/>
</dbReference>
<organism evidence="9">
    <name type="scientific">Brachionus manjavacas</name>
    <dbReference type="NCBI Taxonomy" id="667381"/>
    <lineage>
        <taxon>Eukaryota</taxon>
        <taxon>Metazoa</taxon>
        <taxon>Spiralia</taxon>
        <taxon>Gnathifera</taxon>
        <taxon>Rotifera</taxon>
        <taxon>Eurotatoria</taxon>
        <taxon>Monogononta</taxon>
        <taxon>Pseudotrocha</taxon>
        <taxon>Ploima</taxon>
        <taxon>Brachionidae</taxon>
        <taxon>Brachionus</taxon>
    </lineage>
</organism>
<evidence type="ECO:0000256" key="5">
    <source>
        <dbReference type="RuleBase" id="RU000383"/>
    </source>
</evidence>
<feature type="domain" description="Cyclin-like" evidence="7">
    <location>
        <begin position="270"/>
        <end position="372"/>
    </location>
</feature>
<feature type="region of interest" description="Disordered" evidence="6">
    <location>
        <begin position="1"/>
        <end position="89"/>
    </location>
</feature>
<evidence type="ECO:0000313" key="9">
    <source>
        <dbReference type="EMBL" id="AGH55856.1"/>
    </source>
</evidence>
<dbReference type="InterPro" id="IPR006671">
    <property type="entry name" value="Cyclin_N"/>
</dbReference>
<dbReference type="FunFam" id="1.10.472.10:FF:000001">
    <property type="entry name" value="G2/mitotic-specific cyclin"/>
    <property type="match status" value="1"/>
</dbReference>
<dbReference type="InterPro" id="IPR036915">
    <property type="entry name" value="Cyclin-like_sf"/>
</dbReference>
<feature type="domain" description="Cyclin-like" evidence="7">
    <location>
        <begin position="173"/>
        <end position="257"/>
    </location>
</feature>
<accession>M4SJ05</accession>
<gene>
    <name evidence="9" type="primary">CYCB2</name>
</gene>
<proteinExistence type="inferred from homology"/>
<reference evidence="9" key="1">
    <citation type="journal article" date="2013" name="J. Hered.">
        <title>Inventory and phylogenetic analysis of meiotic genes in monogonont rotifers.</title>
        <authorList>
            <person name="Hanson S.J."/>
            <person name="Schurko A.M."/>
            <person name="Hecox-Lea B."/>
            <person name="Mark Welch D.B."/>
            <person name="Stelzer C.P."/>
            <person name="Logsdon J.M.Jr."/>
        </authorList>
    </citation>
    <scope>NUCLEOTIDE SEQUENCE</scope>
</reference>
<evidence type="ECO:0000256" key="1">
    <source>
        <dbReference type="ARBA" id="ARBA00022618"/>
    </source>
</evidence>
<feature type="non-terminal residue" evidence="9">
    <location>
        <position position="410"/>
    </location>
</feature>
<keyword evidence="4" id="KW-0131">Cell cycle</keyword>
<dbReference type="AlphaFoldDB" id="M4SJ05"/>
<evidence type="ECO:0000256" key="6">
    <source>
        <dbReference type="SAM" id="MobiDB-lite"/>
    </source>
</evidence>
<evidence type="ECO:0000256" key="2">
    <source>
        <dbReference type="ARBA" id="ARBA00022776"/>
    </source>
</evidence>
<comment type="similarity">
    <text evidence="5">Belongs to the cyclin family.</text>
</comment>
<dbReference type="PANTHER" id="PTHR10177">
    <property type="entry name" value="CYCLINS"/>
    <property type="match status" value="1"/>
</dbReference>
<keyword evidence="1" id="KW-0132">Cell division</keyword>